<keyword evidence="2" id="KW-1185">Reference proteome</keyword>
<dbReference type="Proteomes" id="UP000193498">
    <property type="component" value="Unassembled WGS sequence"/>
</dbReference>
<dbReference type="InParanoid" id="A0A1Y1Z974"/>
<comment type="caution">
    <text evidence="1">The sequence shown here is derived from an EMBL/GenBank/DDBJ whole genome shotgun (WGS) entry which is preliminary data.</text>
</comment>
<proteinExistence type="predicted"/>
<gene>
    <name evidence="1" type="ORF">K493DRAFT_344263</name>
</gene>
<evidence type="ECO:0000313" key="1">
    <source>
        <dbReference type="EMBL" id="ORY06801.1"/>
    </source>
</evidence>
<dbReference type="EMBL" id="MCFE01000013">
    <property type="protein sequence ID" value="ORY06801.1"/>
    <property type="molecule type" value="Genomic_DNA"/>
</dbReference>
<organism evidence="1 2">
    <name type="scientific">Basidiobolus meristosporus CBS 931.73</name>
    <dbReference type="NCBI Taxonomy" id="1314790"/>
    <lineage>
        <taxon>Eukaryota</taxon>
        <taxon>Fungi</taxon>
        <taxon>Fungi incertae sedis</taxon>
        <taxon>Zoopagomycota</taxon>
        <taxon>Entomophthoromycotina</taxon>
        <taxon>Basidiobolomycetes</taxon>
        <taxon>Basidiobolales</taxon>
        <taxon>Basidiobolaceae</taxon>
        <taxon>Basidiobolus</taxon>
    </lineage>
</organism>
<protein>
    <submittedName>
        <fullName evidence="1">Uncharacterized protein</fullName>
    </submittedName>
</protein>
<dbReference type="AlphaFoldDB" id="A0A1Y1Z974"/>
<evidence type="ECO:0000313" key="2">
    <source>
        <dbReference type="Proteomes" id="UP000193498"/>
    </source>
</evidence>
<reference evidence="1 2" key="1">
    <citation type="submission" date="2016-07" db="EMBL/GenBank/DDBJ databases">
        <title>Pervasive Adenine N6-methylation of Active Genes in Fungi.</title>
        <authorList>
            <consortium name="DOE Joint Genome Institute"/>
            <person name="Mondo S.J."/>
            <person name="Dannebaum R.O."/>
            <person name="Kuo R.C."/>
            <person name="Labutti K."/>
            <person name="Haridas S."/>
            <person name="Kuo A."/>
            <person name="Salamov A."/>
            <person name="Ahrendt S.R."/>
            <person name="Lipzen A."/>
            <person name="Sullivan W."/>
            <person name="Andreopoulos W.B."/>
            <person name="Clum A."/>
            <person name="Lindquist E."/>
            <person name="Daum C."/>
            <person name="Ramamoorthy G.K."/>
            <person name="Gryganskyi A."/>
            <person name="Culley D."/>
            <person name="Magnuson J.K."/>
            <person name="James T.Y."/>
            <person name="O'Malley M.A."/>
            <person name="Stajich J.E."/>
            <person name="Spatafora J.W."/>
            <person name="Visel A."/>
            <person name="Grigoriev I.V."/>
        </authorList>
    </citation>
    <scope>NUCLEOTIDE SEQUENCE [LARGE SCALE GENOMIC DNA]</scope>
    <source>
        <strain evidence="1 2">CBS 931.73</strain>
    </source>
</reference>
<name>A0A1Y1Z974_9FUNG</name>
<sequence length="227" mass="26378">MLRRASIKRPTPVTQQYSRDAVFKVLEDADYKTLASVMRNYQECQDMVRSIVERRLQQQTLLLVVNQDVNEKVTFEFEFSSFDTASGVVIFKAKRAIARFQLSSSVKPAISQIFIDDDRHNVLPRPISLNIGRIDVRSVSSKSDWTFVYETECNTIHRSLDRVVIPISFECRLDFFMPVSSTSSGKKVAGLFRRNSWKKALLQQCEDMHHRLHTNSRITRERPLVYL</sequence>
<accession>A0A1Y1Z974</accession>